<sequence>MTKTADLPKQDANTSEATKRAAHITSTTAPRKAANQFQKLRHQRKTDAGDQGGRQPHLHKSGEQTVKTAEDQRLLPVRRGLHHTLAPRRRIPIADPAGGVVILQTGLRCAQDEWGE</sequence>
<accession>A0AAN9U8E4</accession>
<dbReference type="AlphaFoldDB" id="A0AAN9U8E4"/>
<feature type="region of interest" description="Disordered" evidence="1">
    <location>
        <begin position="1"/>
        <end position="80"/>
    </location>
</feature>
<name>A0AAN9U8E4_9PEZI</name>
<evidence type="ECO:0000313" key="3">
    <source>
        <dbReference type="Proteomes" id="UP001320245"/>
    </source>
</evidence>
<dbReference type="Proteomes" id="UP001320245">
    <property type="component" value="Unassembled WGS sequence"/>
</dbReference>
<reference evidence="2 3" key="1">
    <citation type="journal article" date="2023" name="PLoS ONE">
        <title>Cytospora paraplurivora sp. nov. isolated from orchards with fruit tree decline syndrome in Ontario, Canada.</title>
        <authorList>
            <person name="Ilyukhin E."/>
            <person name="Nguyen H.D.T."/>
            <person name="Castle A.J."/>
            <person name="Ellouze W."/>
        </authorList>
    </citation>
    <scope>NUCLEOTIDE SEQUENCE [LARGE SCALE GENOMIC DNA]</scope>
    <source>
        <strain evidence="2 3">FDS-564</strain>
    </source>
</reference>
<dbReference type="EMBL" id="JAJSPL020000013">
    <property type="protein sequence ID" value="KAK7743484.1"/>
    <property type="molecule type" value="Genomic_DNA"/>
</dbReference>
<evidence type="ECO:0000313" key="2">
    <source>
        <dbReference type="EMBL" id="KAK7743484.1"/>
    </source>
</evidence>
<gene>
    <name evidence="2" type="ORF">SLS53_004018</name>
</gene>
<evidence type="ECO:0000256" key="1">
    <source>
        <dbReference type="SAM" id="MobiDB-lite"/>
    </source>
</evidence>
<proteinExistence type="predicted"/>
<keyword evidence="3" id="KW-1185">Reference proteome</keyword>
<comment type="caution">
    <text evidence="2">The sequence shown here is derived from an EMBL/GenBank/DDBJ whole genome shotgun (WGS) entry which is preliminary data.</text>
</comment>
<protein>
    <submittedName>
        <fullName evidence="2">Uncharacterized protein</fullName>
    </submittedName>
</protein>
<organism evidence="2 3">
    <name type="scientific">Cytospora paraplurivora</name>
    <dbReference type="NCBI Taxonomy" id="2898453"/>
    <lineage>
        <taxon>Eukaryota</taxon>
        <taxon>Fungi</taxon>
        <taxon>Dikarya</taxon>
        <taxon>Ascomycota</taxon>
        <taxon>Pezizomycotina</taxon>
        <taxon>Sordariomycetes</taxon>
        <taxon>Sordariomycetidae</taxon>
        <taxon>Diaporthales</taxon>
        <taxon>Cytosporaceae</taxon>
        <taxon>Cytospora</taxon>
    </lineage>
</organism>